<dbReference type="AlphaFoldDB" id="A0A411WN60"/>
<dbReference type="SUPFAM" id="SSF141729">
    <property type="entry name" value="FimD N-terminal domain-like"/>
    <property type="match status" value="1"/>
</dbReference>
<dbReference type="GO" id="GO:0009297">
    <property type="term" value="P:pilus assembly"/>
    <property type="evidence" value="ECO:0007669"/>
    <property type="project" value="InterPro"/>
</dbReference>
<dbReference type="Proteomes" id="UP000293154">
    <property type="component" value="Chromosome"/>
</dbReference>
<dbReference type="InterPro" id="IPR037224">
    <property type="entry name" value="PapC_N_sf"/>
</dbReference>
<dbReference type="GO" id="GO:0009279">
    <property type="term" value="C:cell outer membrane"/>
    <property type="evidence" value="ECO:0007669"/>
    <property type="project" value="UniProtKB-SubCell"/>
</dbReference>
<dbReference type="OrthoDB" id="6493586at2"/>
<comment type="similarity">
    <text evidence="2">Belongs to the fimbrial export usher family.</text>
</comment>
<evidence type="ECO:0000256" key="7">
    <source>
        <dbReference type="ARBA" id="ARBA00022729"/>
    </source>
</evidence>
<evidence type="ECO:0000259" key="10">
    <source>
        <dbReference type="Pfam" id="PF13954"/>
    </source>
</evidence>
<evidence type="ECO:0000313" key="11">
    <source>
        <dbReference type="EMBL" id="QBH97586.1"/>
    </source>
</evidence>
<feature type="domain" description="PapC N-terminal" evidence="10">
    <location>
        <begin position="31"/>
        <end position="135"/>
    </location>
</feature>
<keyword evidence="7" id="KW-0732">Signal</keyword>
<dbReference type="Pfam" id="PF00577">
    <property type="entry name" value="Usher"/>
    <property type="match status" value="1"/>
</dbReference>
<evidence type="ECO:0000256" key="5">
    <source>
        <dbReference type="ARBA" id="ARBA00022558"/>
    </source>
</evidence>
<dbReference type="Gene3D" id="3.10.20.410">
    <property type="match status" value="1"/>
</dbReference>
<evidence type="ECO:0000256" key="4">
    <source>
        <dbReference type="ARBA" id="ARBA00022452"/>
    </source>
</evidence>
<evidence type="ECO:0000256" key="8">
    <source>
        <dbReference type="ARBA" id="ARBA00023136"/>
    </source>
</evidence>
<evidence type="ECO:0000313" key="12">
    <source>
        <dbReference type="Proteomes" id="UP000293154"/>
    </source>
</evidence>
<dbReference type="EMBL" id="CP034752">
    <property type="protein sequence ID" value="QBH97586.1"/>
    <property type="molecule type" value="Genomic_DNA"/>
</dbReference>
<dbReference type="RefSeq" id="WP_130592518.1">
    <property type="nucleotide sequence ID" value="NZ_CP034752.1"/>
</dbReference>
<keyword evidence="4" id="KW-1134">Transmembrane beta strand</keyword>
<keyword evidence="12" id="KW-1185">Reference proteome</keyword>
<dbReference type="PANTHER" id="PTHR30451:SF21">
    <property type="entry name" value="FIMBRIAL USHER DOMAIN-CONTAINING PROTEIN YDET-RELATED"/>
    <property type="match status" value="1"/>
</dbReference>
<evidence type="ECO:0000256" key="6">
    <source>
        <dbReference type="ARBA" id="ARBA00022692"/>
    </source>
</evidence>
<keyword evidence="5" id="KW-1029">Fimbrium biogenesis</keyword>
<evidence type="ECO:0000256" key="2">
    <source>
        <dbReference type="ARBA" id="ARBA00008064"/>
    </source>
</evidence>
<evidence type="ECO:0000256" key="1">
    <source>
        <dbReference type="ARBA" id="ARBA00004571"/>
    </source>
</evidence>
<name>A0A411WN60_9GAMM</name>
<keyword evidence="9" id="KW-0998">Cell outer membrane</keyword>
<dbReference type="Gene3D" id="2.60.40.2610">
    <property type="entry name" value="Outer membrane usher protein FimD, plug domain"/>
    <property type="match status" value="1"/>
</dbReference>
<proteinExistence type="inferred from homology"/>
<organism evidence="11 12">
    <name type="scientific">Limnobaculum zhutongyuii</name>
    <dbReference type="NCBI Taxonomy" id="2498113"/>
    <lineage>
        <taxon>Bacteria</taxon>
        <taxon>Pseudomonadati</taxon>
        <taxon>Pseudomonadota</taxon>
        <taxon>Gammaproteobacteria</taxon>
        <taxon>Enterobacterales</taxon>
        <taxon>Budviciaceae</taxon>
        <taxon>Limnobaculum</taxon>
    </lineage>
</organism>
<accession>A0A411WN60</accession>
<dbReference type="InterPro" id="IPR000015">
    <property type="entry name" value="Fimb_usher"/>
</dbReference>
<keyword evidence="8" id="KW-0472">Membrane</keyword>
<evidence type="ECO:0000256" key="9">
    <source>
        <dbReference type="ARBA" id="ARBA00023237"/>
    </source>
</evidence>
<dbReference type="PANTHER" id="PTHR30451">
    <property type="entry name" value="OUTER MEMBRANE USHER PROTEIN"/>
    <property type="match status" value="1"/>
</dbReference>
<dbReference type="Pfam" id="PF13954">
    <property type="entry name" value="PapC_N"/>
    <property type="match status" value="1"/>
</dbReference>
<dbReference type="InterPro" id="IPR025885">
    <property type="entry name" value="PapC_N"/>
</dbReference>
<evidence type="ECO:0000256" key="3">
    <source>
        <dbReference type="ARBA" id="ARBA00022448"/>
    </source>
</evidence>
<dbReference type="GO" id="GO:0015473">
    <property type="term" value="F:fimbrial usher porin activity"/>
    <property type="evidence" value="ECO:0007669"/>
    <property type="project" value="InterPro"/>
</dbReference>
<sequence>MDRINSILRTVLLGLVWVAPVCYAEADKTYVIVNDAYRGRVLLDFQRTDEPCLTAPLLREWGVHYETVQKMAFSANSCVVPKALDRLNILHFYDPIAQLLTLVIPDELFSNMENGVATSRWDEGVTAMFVDYHINYASYLGEKYQDADRNNSLYADITTGLNLGAWRLRYEPVYQKDTWGNPQWHTERAVAFRSLQAWRSLLTLGDSSTSSTLFDSVKYRGLSLNSDDRMLPDGLRTFSPWIRGYARSNAEVKVRQNGEVIYQTFVSPGTFILKDVYPPAHDGDIDITIKESDGTESERKIPYSAMPNLVHPGQWKYDLIVGKYQNYFGVEQQEPGFQQASVSYGLPGNTTLYGGTLNSGIYRSTVMGMGRSLDKWGALSLDYSYAVADDPRIKGKDRGGMVRMRYAKAFPAQESALSLLAQYYPNQHYRTLGETVAQQKTYWWDWEDGAYVGDFDDERKYRLEARYNQYISDSSNLYLTLSREAMRGKDKGDTSVELGYSNTWGDVDINLYAEYTNYSYSKAQAQVGISFSVSLGEIGMPRMKLNYDHTQTKNGANSRRVGVSGTMLDDYSLSYNASTSQSQEYGSSQDLSADYQYNAGGLRLGYSQGEGYRQKTLELTGSAMVHQGGVTLGQSLGETMAIVNVPDRPGVGVDNQYGTTTDWRGYAVVTTLTPYRVNRLSLNTYDLPDDDDSPLMEIEVVPTAGAIMFSRFTPEQKVN</sequence>
<dbReference type="Gene3D" id="2.60.40.3110">
    <property type="match status" value="1"/>
</dbReference>
<dbReference type="KEGG" id="prag:EKN56_14960"/>
<keyword evidence="6" id="KW-0812">Transmembrane</keyword>
<keyword evidence="3" id="KW-0813">Transport</keyword>
<comment type="subcellular location">
    <subcellularLocation>
        <location evidence="1">Cell outer membrane</location>
        <topology evidence="1">Multi-pass membrane protein</topology>
    </subcellularLocation>
</comment>
<gene>
    <name evidence="11" type="ORF">EKN56_14960</name>
</gene>
<dbReference type="InterPro" id="IPR042186">
    <property type="entry name" value="FimD_plug_dom"/>
</dbReference>
<protein>
    <submittedName>
        <fullName evidence="11">Fimbrial biogenesis outer membrane usher protein</fullName>
    </submittedName>
</protein>
<reference evidence="11 12" key="1">
    <citation type="submission" date="2019-03" db="EMBL/GenBank/DDBJ databases">
        <title>Pragia sp. nov. isolated from the gut tract of Carduelis flavirostris.</title>
        <authorList>
            <person name="Ge Y."/>
        </authorList>
    </citation>
    <scope>NUCLEOTIDE SEQUENCE [LARGE SCALE GENOMIC DNA]</scope>
    <source>
        <strain evidence="11 12">CF-458</strain>
    </source>
</reference>